<protein>
    <submittedName>
        <fullName evidence="2">TIGR02266 family protein</fullName>
    </submittedName>
</protein>
<name>A0A2W5T8X5_9BACT</name>
<dbReference type="Pfam" id="PF07238">
    <property type="entry name" value="PilZ"/>
    <property type="match status" value="1"/>
</dbReference>
<dbReference type="AlphaFoldDB" id="A0A2W5T8X5"/>
<reference evidence="2 3" key="1">
    <citation type="submission" date="2017-08" db="EMBL/GenBank/DDBJ databases">
        <title>Infants hospitalized years apart are colonized by the same room-sourced microbial strains.</title>
        <authorList>
            <person name="Brooks B."/>
            <person name="Olm M.R."/>
            <person name="Firek B.A."/>
            <person name="Baker R."/>
            <person name="Thomas B.C."/>
            <person name="Morowitz M.J."/>
            <person name="Banfield J.F."/>
        </authorList>
    </citation>
    <scope>NUCLEOTIDE SEQUENCE [LARGE SCALE GENOMIC DNA]</scope>
    <source>
        <strain evidence="2">S2_003_000_R2_14</strain>
    </source>
</reference>
<proteinExistence type="predicted"/>
<dbReference type="SUPFAM" id="SSF141371">
    <property type="entry name" value="PilZ domain-like"/>
    <property type="match status" value="1"/>
</dbReference>
<dbReference type="InterPro" id="IPR009875">
    <property type="entry name" value="PilZ_domain"/>
</dbReference>
<evidence type="ECO:0000313" key="3">
    <source>
        <dbReference type="Proteomes" id="UP000249061"/>
    </source>
</evidence>
<feature type="domain" description="PilZ" evidence="1">
    <location>
        <begin position="12"/>
        <end position="105"/>
    </location>
</feature>
<dbReference type="Gene3D" id="2.40.10.220">
    <property type="entry name" value="predicted glycosyltransferase like domains"/>
    <property type="match status" value="1"/>
</dbReference>
<organism evidence="2 3">
    <name type="scientific">Archangium gephyra</name>
    <dbReference type="NCBI Taxonomy" id="48"/>
    <lineage>
        <taxon>Bacteria</taxon>
        <taxon>Pseudomonadati</taxon>
        <taxon>Myxococcota</taxon>
        <taxon>Myxococcia</taxon>
        <taxon>Myxococcales</taxon>
        <taxon>Cystobacterineae</taxon>
        <taxon>Archangiaceae</taxon>
        <taxon>Archangium</taxon>
    </lineage>
</organism>
<dbReference type="GO" id="GO:0035438">
    <property type="term" value="F:cyclic-di-GMP binding"/>
    <property type="evidence" value="ECO:0007669"/>
    <property type="project" value="InterPro"/>
</dbReference>
<evidence type="ECO:0000259" key="1">
    <source>
        <dbReference type="Pfam" id="PF07238"/>
    </source>
</evidence>
<accession>A0A2W5T8X5</accession>
<dbReference type="Proteomes" id="UP000249061">
    <property type="component" value="Unassembled WGS sequence"/>
</dbReference>
<dbReference type="EMBL" id="QFQP01000023">
    <property type="protein sequence ID" value="PZR08846.1"/>
    <property type="molecule type" value="Genomic_DNA"/>
</dbReference>
<dbReference type="NCBIfam" id="TIGR02266">
    <property type="entry name" value="gmx_TIGR02266"/>
    <property type="match status" value="1"/>
</dbReference>
<gene>
    <name evidence="2" type="ORF">DI536_23420</name>
</gene>
<comment type="caution">
    <text evidence="2">The sequence shown here is derived from an EMBL/GenBank/DDBJ whole genome shotgun (WGS) entry which is preliminary data.</text>
</comment>
<dbReference type="InterPro" id="IPR011752">
    <property type="entry name" value="PilV_Myxo-type"/>
</dbReference>
<sequence length="131" mass="14589">MAADQKAGPEGREHLRAPIELKVDYKKLNSFFADYTKNISKGGTFIKTKKPLPIGTRFLFKLSVPQRQTPFELLGEVVWSTVEGEEPGMGIKFVYSDDSQRSDFEGVVETLMTDSLGADLAGRLLNKSMKT</sequence>
<evidence type="ECO:0000313" key="2">
    <source>
        <dbReference type="EMBL" id="PZR08846.1"/>
    </source>
</evidence>